<evidence type="ECO:0000256" key="3">
    <source>
        <dbReference type="SAM" id="SignalP"/>
    </source>
</evidence>
<dbReference type="InterPro" id="IPR006558">
    <property type="entry name" value="LamG-like"/>
</dbReference>
<keyword evidence="1 3" id="KW-0732">Signal</keyword>
<dbReference type="EMBL" id="FPJO01000053">
    <property type="protein sequence ID" value="SFY44767.1"/>
    <property type="molecule type" value="Genomic_DNA"/>
</dbReference>
<dbReference type="InterPro" id="IPR012341">
    <property type="entry name" value="6hp_glycosidase-like_sf"/>
</dbReference>
<dbReference type="Pfam" id="PF13385">
    <property type="entry name" value="Laminin_G_3"/>
    <property type="match status" value="1"/>
</dbReference>
<dbReference type="SMART" id="SM00560">
    <property type="entry name" value="LamGL"/>
    <property type="match status" value="1"/>
</dbReference>
<feature type="chain" id="PRO_5038662718" evidence="3">
    <location>
        <begin position="19"/>
        <end position="963"/>
    </location>
</feature>
<sequence>MSQSNRHSFLTWSAVAGAATFGTPLFGAGLAAAAPGRPPKLASLTSDWLPAREVKHSPTVSNSWGAVGSSPNVLGIRNFTLAPYVDGFSDSCELNVDGVRVTTSESRWSAYEITRKATTASGVAVQTKTRLAFERNELLLRIAVSNPTAAPIAVSVNANPRIAKAALPAKWEWDPPRPGGNRTFTAKVSGSNLLISDSASSAVTAFAFTPAPMLTTASAGGRAQWSVAAGQSATIDIVMEVGQTSTGAPLADINDGNGVVDACNATLGTFGAAFSTTRKKWEKRWQDAFTPGNGHYSGSLPVLTNTNDTAVARLYYMSILSVLACERTNLGPEFSTILGRPTGPGAFQGLDRVYVTGAPEFANTVSYFWDTSYSSIILTLLDPRMIKAKAVYWLTKDIYAGYAIDWVSGRTVGPWYSANDLTVFTTILNYVNYSGDVSFLDTTISSSGKTVLEHLKSIATNWQRLVPQGQSLADYGENHNLLEVLPKYVHQVASFNAANVWMMQKAASLFDRAGDKATATDLTDRAEALLSEVLKLYDKANNGVWNCRYSNGTTVAVRHVLDFAIAGNLLAPSLTQEQKTDMKHFVTDELLAGDGMRALSFADSQAPVARTDHGTSGAFVAWPSLTAQTFARFGDYPAFLSLLKRFAGMTRNGPFSQSHEILQSARVSVTDRPALNTAGAVTVSAWINPSSWPKNHWESSIIAKDRWDGSRHEGYVLRGGADGKISFVLALDGRFIDVITTATVPTSGWHHVAGVYDGEKVQIFIDGTVQTIRPAAGKITPSTGTPVTVGNCPTDSNRRFSGSIDEARVYTRALSATEINAQYEATTPATGAADSSLMLRLPFNEGDGTKTTESITAQAVNIEGAAWSSSRTGFGTALALSDAAADHHAVIAPASQWQVFINCAGGNYADVIISDLFGYSPEDATARLRNATMPRGITATLSGVVLNGKSQSITSRPGGLSLA</sequence>
<name>A0A1K2FAI9_STRAR</name>
<dbReference type="InterPro" id="IPR013320">
    <property type="entry name" value="ConA-like_dom_sf"/>
</dbReference>
<dbReference type="STRING" id="1893.SAMN02787144_10533"/>
<reference evidence="5 6" key="1">
    <citation type="submission" date="2016-11" db="EMBL/GenBank/DDBJ databases">
        <authorList>
            <person name="Jaros S."/>
            <person name="Januszkiewicz K."/>
            <person name="Wedrychowicz H."/>
        </authorList>
    </citation>
    <scope>NUCLEOTIDE SEQUENCE [LARGE SCALE GENOMIC DNA]</scope>
    <source>
        <strain evidence="5 6">OK807</strain>
    </source>
</reference>
<dbReference type="GO" id="GO:0030246">
    <property type="term" value="F:carbohydrate binding"/>
    <property type="evidence" value="ECO:0007669"/>
    <property type="project" value="UniProtKB-KW"/>
</dbReference>
<protein>
    <submittedName>
        <fullName evidence="5">Concanavalin A-like lectin/glucanases superfamily protein</fullName>
    </submittedName>
</protein>
<evidence type="ECO:0000313" key="5">
    <source>
        <dbReference type="EMBL" id="SFY44767.1"/>
    </source>
</evidence>
<organism evidence="5 6">
    <name type="scientific">Streptomyces atratus</name>
    <dbReference type="NCBI Taxonomy" id="1893"/>
    <lineage>
        <taxon>Bacteria</taxon>
        <taxon>Bacillati</taxon>
        <taxon>Actinomycetota</taxon>
        <taxon>Actinomycetes</taxon>
        <taxon>Kitasatosporales</taxon>
        <taxon>Streptomycetaceae</taxon>
        <taxon>Streptomyces</taxon>
    </lineage>
</organism>
<dbReference type="GO" id="GO:0005975">
    <property type="term" value="P:carbohydrate metabolic process"/>
    <property type="evidence" value="ECO:0007669"/>
    <property type="project" value="InterPro"/>
</dbReference>
<evidence type="ECO:0000313" key="6">
    <source>
        <dbReference type="Proteomes" id="UP000181909"/>
    </source>
</evidence>
<accession>A0A1K2FAI9</accession>
<dbReference type="RefSeq" id="WP_143166615.1">
    <property type="nucleotide sequence ID" value="NZ_FPJO01000053.1"/>
</dbReference>
<dbReference type="OrthoDB" id="5165349at2"/>
<dbReference type="Gene3D" id="1.50.10.10">
    <property type="match status" value="1"/>
</dbReference>
<dbReference type="InterPro" id="IPR006311">
    <property type="entry name" value="TAT_signal"/>
</dbReference>
<dbReference type="SUPFAM" id="SSF49899">
    <property type="entry name" value="Concanavalin A-like lectins/glucanases"/>
    <property type="match status" value="1"/>
</dbReference>
<dbReference type="InterPro" id="IPR008928">
    <property type="entry name" value="6-hairpin_glycosidase_sf"/>
</dbReference>
<dbReference type="AlphaFoldDB" id="A0A1K2FAI9"/>
<gene>
    <name evidence="5" type="ORF">SAMN02787144_10533</name>
</gene>
<evidence type="ECO:0000256" key="1">
    <source>
        <dbReference type="ARBA" id="ARBA00022729"/>
    </source>
</evidence>
<dbReference type="Proteomes" id="UP000181909">
    <property type="component" value="Unassembled WGS sequence"/>
</dbReference>
<proteinExistence type="predicted"/>
<feature type="signal peptide" evidence="3">
    <location>
        <begin position="1"/>
        <end position="18"/>
    </location>
</feature>
<keyword evidence="2" id="KW-1015">Disulfide bond</keyword>
<dbReference type="PANTHER" id="PTHR42535">
    <property type="entry name" value="OOKINETE PROTEIN, PUTATIVE-RELATED"/>
    <property type="match status" value="1"/>
</dbReference>
<dbReference type="PANTHER" id="PTHR42535:SF2">
    <property type="entry name" value="CHROMOSOME UNDETERMINED SCAFFOLD_146, WHOLE GENOME SHOTGUN SEQUENCE"/>
    <property type="match status" value="1"/>
</dbReference>
<keyword evidence="5" id="KW-0430">Lectin</keyword>
<dbReference type="PROSITE" id="PS51318">
    <property type="entry name" value="TAT"/>
    <property type="match status" value="1"/>
</dbReference>
<dbReference type="SUPFAM" id="SSF48208">
    <property type="entry name" value="Six-hairpin glycosidases"/>
    <property type="match status" value="1"/>
</dbReference>
<dbReference type="Gene3D" id="2.60.120.200">
    <property type="match status" value="1"/>
</dbReference>
<feature type="domain" description="LamG-like jellyroll fold" evidence="4">
    <location>
        <begin position="679"/>
        <end position="817"/>
    </location>
</feature>
<evidence type="ECO:0000256" key="2">
    <source>
        <dbReference type="ARBA" id="ARBA00023157"/>
    </source>
</evidence>
<evidence type="ECO:0000259" key="4">
    <source>
        <dbReference type="SMART" id="SM00560"/>
    </source>
</evidence>